<sequence>MKDTKFIFKTYILFFLLLFFQMTMNAQVPPTTVATDVDTLKVEKVSDSIKLKYPFTNSQEGSLFLTDPAKSEIIYDTELGKYIIIEKIGDYYMKRPIYMSQEEYKNYKLKKDMLEYYKGKISATNSKKKGSADAQKNLLPTYYVESDFFQSIFGGNTIEVNPQGSVLVKMGMLYQKVDNPQLSERNRSSFTFDFDQEISASIQAKVGTRLKVGAQYDTQSTFNFQNQIKLEYTPTEDDILQKIEVGNVSMPLKNSLIVGAQSLFGVKTQLQFGRTKVTGVFAEQKSQTRSVAAQGGSTIQEFELQTTDYDQNRHFFISQYFRDNYNKALKDFPLVNSPVNITRIEVWVTNRNATTLDIRNIVALSDIGEGDATNIGPANVTPVPGSLLPSNDANNISSILDNVNPVRNISTVGNGLAPFSMQQGRDYSVLENAIKLRPDEYKLHPQLGFISLNRRLSDSDVLAVAFEYTVSGDSKVYKVGEFTSDGIIAPDNIIVKLLRSEIISTQIPMWDLMMKNVYSLQTYRMQQDGFRLELLYADDATGVPINVLQNAQTTGIADRTLLNLMDIDRLDQNQFSVPEGDGYFDYVEGSTVNSEKGYIIFPTIEPFGKDLEVKLTNTADENYVFKELYTITQSEARNNFQEKDKYLIKGYHKSESANGIPLGAFNVPQGSVRVTTGGRELVEGVDYVVDYQMGRVQIVNPSLEASNAPIQVSVENNAAFNLQTKRFFGVDIEHKFSDKFIAGATFLNLNERPVTQKALFGQEPINNTIFGLNANYGTEVPFLTKLVNKLPNIDTDVESNFSIRGDFAYLRPGSPKRIELDGEATSYVDDFEGSQIPLEIKSIQQWHLASTPQYQTQFDLGGNASDLTYGYKRAKLSWYIIDPLFYGGSSLKPGNIDNNELSRAEVRRVRYEELFPEQDLDLTQSTIVRTLDLAYFPNERGSYNFDTNNVGADGKFTNPEERWGGITRALTTTNFEQSNVEYIQFWLMDPYDHYSITNAEGLPTGINPDDLSNQVGELYFNLGNVSEDVLKDGRKMYENGLPEDPLSINNTDETIWGKIPTNQSLLYAFSDKDNERLNQDIGFDGLNDEEERQLFGTGFGQDPSNDNYSYFRSSEYDNSDASIITRYKKFNNTQGNSPTNNLSTESYPTSATTFPDTEDIDKDQTMNSVESYYQYKVSLNKGDLIVGQNNIVDEKVVNVNLEDGSQKQFRWLQFRIQVSTPDEVVNDITGFNSIRFMRMFLTKFKMPIVLRFGELQLVRGDWRRYTKTLDENIVPSQPLTNNELQNFEVGVVNIQENEDRNPIPYVLPPGIKREILRGSTTLQKQNEQSLSLKVTDLEPEDTRAIFKNVRVDLRMYKHLKLFLHAEGVQTRPQVQNDELKGIIRIGSDLNDNYYQIEKLLTVSQYGVSSAIDVWPEENNIDAFLEYLGKLKLLRFEEGIAPNIIYPANGMPSPIEGLEGYEIRVKGNPNLSNIKTIMLGVKNVSSSTQSAEVWFNEMRVAEFDNEGGWASVVSADVNFADFADVAVTGRMETQGFGGIEQRVNERSQEDSRLYDLVTNVNIGKLLPESWGVSLPLNYSVSEEVQDPKYDSQYQDVLFEDTNVENSPNRSSSQDYTKRRSISLINVRKQFNPNSEAKQRFYNVENLSVSYAYNETFHRDYNVEKFVDQNVRASANYNYSFQPMSIEPFKNLGLLNSKYFKFIKDFNFNLIPSTISVNSNVFRTYNEQMSRSLIEGLPQLPTLKQRRFMFDWDYTIGYNLTSSLQFNFRASNNYLYDDFNAADDIQIFDNFFSIGRPDHYHQTLNGTYKIPINKIPFLEFIDADYTYTADFDWQASSQSYVDKVGNVIQNANTHNIGLDLNFEKFYKNIGLEKLFNKKKSNSTTRSESAIKAPNSTTSRKSKSVGGQLSKGFYGLLTSVKKARFNYSENNGTYLPGYIPQIGFLGQDNFNGGVAPSLGFVFGSQIDIREQALENGWLISRGIDDPYYNRTYSRTHMNKFDATINVEPFRDFDIELRGNKTYTKNTSQQLDVVDNLINANSPVSQVGNFMISYNMLKTAFNDSDANFEEFKANRAIVAQRLASDSGQPIDGFGDTSQQVSLPAFLAAYTGQDASKIELSAFRDVPIPSWQINYKGLMKLKWFKDKFRSFSLSHSYDSRYSILSFNNNLEYNNEDPYADTDIVGNYFNKTLFTNVDLIEEFSPLLKVDLKMKNSISFTGRVDKDRRLTLNFNNNTITQMKGMEYVIGMGYRFKDLAMKFRFGGKLTKLKGDLDIRADLSLRDNKTVIRAIDEDNNQVTGGQRLLSFKFYADYALSKSLTATFYFDQSSSKYAISTTFPRQSVSSGLSIRYVLGN</sequence>
<evidence type="ECO:0000256" key="2">
    <source>
        <dbReference type="SAM" id="SignalP"/>
    </source>
</evidence>
<dbReference type="InterPro" id="IPR025684">
    <property type="entry name" value="SprA_N_dom"/>
</dbReference>
<dbReference type="Pfam" id="PF14349">
    <property type="entry name" value="SprA_N"/>
    <property type="match status" value="2"/>
</dbReference>
<keyword evidence="2" id="KW-0732">Signal</keyword>
<dbReference type="RefSeq" id="WP_245856874.1">
    <property type="nucleotide sequence ID" value="NZ_FZNX01000002.1"/>
</dbReference>
<evidence type="ECO:0000259" key="3">
    <source>
        <dbReference type="Pfam" id="PF14349"/>
    </source>
</evidence>
<name>A0A238XC23_9FLAO</name>
<feature type="compositionally biased region" description="Polar residues" evidence="1">
    <location>
        <begin position="1132"/>
        <end position="1155"/>
    </location>
</feature>
<accession>A0A238XC23</accession>
<feature type="compositionally biased region" description="Polar residues" evidence="1">
    <location>
        <begin position="1883"/>
        <end position="1896"/>
    </location>
</feature>
<keyword evidence="5" id="KW-1185">Reference proteome</keyword>
<evidence type="ECO:0000313" key="5">
    <source>
        <dbReference type="Proteomes" id="UP000198412"/>
    </source>
</evidence>
<dbReference type="EMBL" id="FZNX01000002">
    <property type="protein sequence ID" value="SNR56250.1"/>
    <property type="molecule type" value="Genomic_DNA"/>
</dbReference>
<feature type="chain" id="PRO_5012150290" evidence="2">
    <location>
        <begin position="27"/>
        <end position="2350"/>
    </location>
</feature>
<protein>
    <submittedName>
        <fullName evidence="4">Protein involved in gliding motility SprA</fullName>
    </submittedName>
</protein>
<proteinExistence type="predicted"/>
<feature type="region of interest" description="Disordered" evidence="1">
    <location>
        <begin position="1132"/>
        <end position="1161"/>
    </location>
</feature>
<dbReference type="InterPro" id="IPR026377">
    <property type="entry name" value="Cell_surface_SprA"/>
</dbReference>
<gene>
    <name evidence="4" type="ORF">SAMN04488111_1777</name>
</gene>
<feature type="domain" description="Gliding motility protein SprA N-terminal" evidence="3">
    <location>
        <begin position="69"/>
        <end position="356"/>
    </location>
</feature>
<dbReference type="NCBIfam" id="TIGR04189">
    <property type="entry name" value="surface_SprA"/>
    <property type="match status" value="1"/>
</dbReference>
<feature type="region of interest" description="Disordered" evidence="1">
    <location>
        <begin position="1883"/>
        <end position="1904"/>
    </location>
</feature>
<reference evidence="5" key="1">
    <citation type="submission" date="2017-06" db="EMBL/GenBank/DDBJ databases">
        <authorList>
            <person name="Varghese N."/>
            <person name="Submissions S."/>
        </authorList>
    </citation>
    <scope>NUCLEOTIDE SEQUENCE [LARGE SCALE GENOMIC DNA]</scope>
    <source>
        <strain evidence="5">DSM 27993</strain>
    </source>
</reference>
<feature type="domain" description="Gliding motility protein SprA N-terminal" evidence="3">
    <location>
        <begin position="1101"/>
        <end position="1599"/>
    </location>
</feature>
<evidence type="ECO:0000313" key="4">
    <source>
        <dbReference type="EMBL" id="SNR56250.1"/>
    </source>
</evidence>
<dbReference type="Proteomes" id="UP000198412">
    <property type="component" value="Unassembled WGS sequence"/>
</dbReference>
<evidence type="ECO:0000256" key="1">
    <source>
        <dbReference type="SAM" id="MobiDB-lite"/>
    </source>
</evidence>
<feature type="signal peptide" evidence="2">
    <location>
        <begin position="1"/>
        <end position="26"/>
    </location>
</feature>
<organism evidence="4 5">
    <name type="scientific">Lutibacter flavus</name>
    <dbReference type="NCBI Taxonomy" id="691689"/>
    <lineage>
        <taxon>Bacteria</taxon>
        <taxon>Pseudomonadati</taxon>
        <taxon>Bacteroidota</taxon>
        <taxon>Flavobacteriia</taxon>
        <taxon>Flavobacteriales</taxon>
        <taxon>Flavobacteriaceae</taxon>
        <taxon>Lutibacter</taxon>
    </lineage>
</organism>